<dbReference type="AlphaFoldDB" id="A0A4R4DS43"/>
<dbReference type="EMBL" id="SKBM01000006">
    <property type="protein sequence ID" value="TCZ64025.1"/>
    <property type="molecule type" value="Genomic_DNA"/>
</dbReference>
<proteinExistence type="predicted"/>
<dbReference type="RefSeq" id="WP_132287062.1">
    <property type="nucleotide sequence ID" value="NZ_SKBM01000006.1"/>
</dbReference>
<protein>
    <submittedName>
        <fullName evidence="1">Uncharacterized protein</fullName>
    </submittedName>
</protein>
<gene>
    <name evidence="1" type="ORF">EXY23_08635</name>
</gene>
<comment type="caution">
    <text evidence="1">The sequence shown here is derived from an EMBL/GenBank/DDBJ whole genome shotgun (WGS) entry which is preliminary data.</text>
</comment>
<dbReference type="Proteomes" id="UP000295023">
    <property type="component" value="Unassembled WGS sequence"/>
</dbReference>
<evidence type="ECO:0000313" key="2">
    <source>
        <dbReference type="Proteomes" id="UP000295023"/>
    </source>
</evidence>
<reference evidence="1 2" key="1">
    <citation type="submission" date="2019-03" db="EMBL/GenBank/DDBJ databases">
        <title>Paracraurococcus aquatilis NE82 genome sequence.</title>
        <authorList>
            <person name="Zhao Y."/>
            <person name="Du Z."/>
        </authorList>
    </citation>
    <scope>NUCLEOTIDE SEQUENCE [LARGE SCALE GENOMIC DNA]</scope>
    <source>
        <strain evidence="1 2">NE82</strain>
    </source>
</reference>
<accession>A0A4R4DS43</accession>
<sequence>MTVTVAAVTGAAPGPAMPPRPLLAAVLATLPGAAGRAALLLPEAPRLRAGARRRMAEAILEEAAATGGGLLLRAAEGTLLLGTSPATARRAAGALGPLAQAEDAPAVWRLPQDAPRILAWATEASPAPAIARAAAPDPGGLPAALDALPPEAVLRAERLTDPAGAPRGRRLRLSHHAIAAALGPLAADPDLLAHAEDRLAARLLPGLGAWAAAGPGLRLVPVARRGPPPPTAAPGAVAVLPLAAAADPGFPALRERLTGRGWDIALAGLEAACLALLDPARLPAGLLLLRWSPALAAPDATAALRALGPGRLVLEGAGDPACLAAAQAAGALLARGA</sequence>
<evidence type="ECO:0000313" key="1">
    <source>
        <dbReference type="EMBL" id="TCZ64025.1"/>
    </source>
</evidence>
<organism evidence="1 2">
    <name type="scientific">Roseicella aquatilis</name>
    <dbReference type="NCBI Taxonomy" id="2527868"/>
    <lineage>
        <taxon>Bacteria</taxon>
        <taxon>Pseudomonadati</taxon>
        <taxon>Pseudomonadota</taxon>
        <taxon>Alphaproteobacteria</taxon>
        <taxon>Acetobacterales</taxon>
        <taxon>Roseomonadaceae</taxon>
        <taxon>Roseicella</taxon>
    </lineage>
</organism>
<name>A0A4R4DS43_9PROT</name>
<keyword evidence="2" id="KW-1185">Reference proteome</keyword>